<proteinExistence type="predicted"/>
<protein>
    <submittedName>
        <fullName evidence="1">Uncharacterized protein</fullName>
    </submittedName>
</protein>
<organism evidence="1">
    <name type="scientific">Rhizophora mucronata</name>
    <name type="common">Asiatic mangrove</name>
    <dbReference type="NCBI Taxonomy" id="61149"/>
    <lineage>
        <taxon>Eukaryota</taxon>
        <taxon>Viridiplantae</taxon>
        <taxon>Streptophyta</taxon>
        <taxon>Embryophyta</taxon>
        <taxon>Tracheophyta</taxon>
        <taxon>Spermatophyta</taxon>
        <taxon>Magnoliopsida</taxon>
        <taxon>eudicotyledons</taxon>
        <taxon>Gunneridae</taxon>
        <taxon>Pentapetalae</taxon>
        <taxon>rosids</taxon>
        <taxon>fabids</taxon>
        <taxon>Malpighiales</taxon>
        <taxon>Rhizophoraceae</taxon>
        <taxon>Rhizophora</taxon>
    </lineage>
</organism>
<accession>A0A2P2Q356</accession>
<name>A0A2P2Q356_RHIMU</name>
<reference evidence="1" key="1">
    <citation type="submission" date="2018-02" db="EMBL/GenBank/DDBJ databases">
        <title>Rhizophora mucronata_Transcriptome.</title>
        <authorList>
            <person name="Meera S.P."/>
            <person name="Sreeshan A."/>
            <person name="Augustine A."/>
        </authorList>
    </citation>
    <scope>NUCLEOTIDE SEQUENCE</scope>
    <source>
        <tissue evidence="1">Leaf</tissue>
    </source>
</reference>
<dbReference type="AlphaFoldDB" id="A0A2P2Q356"/>
<sequence length="25" mass="2798">MSLGLSKPSITKKSKTMMQLTFLLL</sequence>
<evidence type="ECO:0000313" key="1">
    <source>
        <dbReference type="EMBL" id="MBX61421.1"/>
    </source>
</evidence>
<dbReference type="EMBL" id="GGEC01080937">
    <property type="protein sequence ID" value="MBX61421.1"/>
    <property type="molecule type" value="Transcribed_RNA"/>
</dbReference>